<sequence>MNPDVAAVADSQTRLVIRTEPNETRFTTDRRRRQAAMLPLALALVASLAVPAAATAEPAEAVSPNAEPLLTLPEPTGGHLVGSTSLHLVDESRSDYWRPEEDRELMVGLWYPAIAPTSKRAEYTSAAVSERIVAGHGVDAPGDSLTRVETHSFRDAIPRPARGGRPLVLLSPGAGLSRESLTSLAEELASRGNIVATMDHKYEAQGIEFPDGRVTGCLLCEEKTSRELGAAMAEGRSADASFVIDELTGRDPAWWAGMLIDESRIAMAGHSLGGATAYLAMATDNRIDAGVNMDGTIFTTVAGEGLDRPFMLFGGLPHDRPVDHEDYDETWAREWAHLEGWRRWIQVCNADHMGFTDIPLLAEAFDIPPTQTPQCAADEVGLPTGERSVEITRAYLSEFVDHHLAGKESDLLDAPAPDFPEVEFRG</sequence>
<protein>
    <submittedName>
        <fullName evidence="4">Alpha/beta hydrolase family protein</fullName>
    </submittedName>
</protein>
<evidence type="ECO:0000256" key="3">
    <source>
        <dbReference type="ARBA" id="ARBA00023098"/>
    </source>
</evidence>
<dbReference type="GO" id="GO:0016042">
    <property type="term" value="P:lipid catabolic process"/>
    <property type="evidence" value="ECO:0007669"/>
    <property type="project" value="UniProtKB-KW"/>
</dbReference>
<evidence type="ECO:0000313" key="5">
    <source>
        <dbReference type="Proteomes" id="UP000095210"/>
    </source>
</evidence>
<dbReference type="PANTHER" id="PTHR10272">
    <property type="entry name" value="PLATELET-ACTIVATING FACTOR ACETYLHYDROLASE"/>
    <property type="match status" value="1"/>
</dbReference>
<keyword evidence="2" id="KW-0442">Lipid degradation</keyword>
<dbReference type="AlphaFoldDB" id="A0AAC9HK13"/>
<organism evidence="4 5">
    <name type="scientific">Actinoalloteichus hymeniacidonis</name>
    <dbReference type="NCBI Taxonomy" id="340345"/>
    <lineage>
        <taxon>Bacteria</taxon>
        <taxon>Bacillati</taxon>
        <taxon>Actinomycetota</taxon>
        <taxon>Actinomycetes</taxon>
        <taxon>Pseudonocardiales</taxon>
        <taxon>Pseudonocardiaceae</taxon>
        <taxon>Actinoalloteichus</taxon>
    </lineage>
</organism>
<name>A0AAC9HK13_9PSEU</name>
<evidence type="ECO:0000313" key="4">
    <source>
        <dbReference type="EMBL" id="AOS60882.1"/>
    </source>
</evidence>
<keyword evidence="5" id="KW-1185">Reference proteome</keyword>
<dbReference type="Gene3D" id="3.40.50.1820">
    <property type="entry name" value="alpha/beta hydrolase"/>
    <property type="match status" value="1"/>
</dbReference>
<keyword evidence="1 4" id="KW-0378">Hydrolase</keyword>
<dbReference type="PANTHER" id="PTHR10272:SF0">
    <property type="entry name" value="PLATELET-ACTIVATING FACTOR ACETYLHYDROLASE"/>
    <property type="match status" value="1"/>
</dbReference>
<dbReference type="SUPFAM" id="SSF53474">
    <property type="entry name" value="alpha/beta-Hydrolases"/>
    <property type="match status" value="1"/>
</dbReference>
<evidence type="ECO:0000256" key="2">
    <source>
        <dbReference type="ARBA" id="ARBA00022963"/>
    </source>
</evidence>
<evidence type="ECO:0000256" key="1">
    <source>
        <dbReference type="ARBA" id="ARBA00022801"/>
    </source>
</evidence>
<dbReference type="InterPro" id="IPR029058">
    <property type="entry name" value="AB_hydrolase_fold"/>
</dbReference>
<gene>
    <name evidence="4" type="ORF">TL08_00165</name>
</gene>
<keyword evidence="3" id="KW-0443">Lipid metabolism</keyword>
<dbReference type="GO" id="GO:0003847">
    <property type="term" value="F:1-alkyl-2-acetylglycerophosphocholine esterase activity"/>
    <property type="evidence" value="ECO:0007669"/>
    <property type="project" value="TreeGrafter"/>
</dbReference>
<proteinExistence type="predicted"/>
<dbReference type="KEGG" id="ahm:TL08_00165"/>
<reference evidence="5" key="1">
    <citation type="submission" date="2016-03" db="EMBL/GenBank/DDBJ databases">
        <title>Complete genome sequence of the type strain Actinoalloteichus hymeniacidonis DSM 45092.</title>
        <authorList>
            <person name="Schaffert L."/>
            <person name="Albersmeier A."/>
            <person name="Winkler A."/>
            <person name="Kalinowski J."/>
            <person name="Zotchev S."/>
            <person name="Ruckert C."/>
        </authorList>
    </citation>
    <scope>NUCLEOTIDE SEQUENCE [LARGE SCALE GENOMIC DNA]</scope>
    <source>
        <strain evidence="5">HPA177(T) (DSM 45092(T))</strain>
    </source>
</reference>
<dbReference type="Proteomes" id="UP000095210">
    <property type="component" value="Chromosome"/>
</dbReference>
<accession>A0AAC9HK13</accession>
<dbReference type="Pfam" id="PF03403">
    <property type="entry name" value="PAF-AH_p_II"/>
    <property type="match status" value="1"/>
</dbReference>
<dbReference type="EMBL" id="CP014859">
    <property type="protein sequence ID" value="AOS60882.1"/>
    <property type="molecule type" value="Genomic_DNA"/>
</dbReference>